<dbReference type="EMBL" id="BNAB01000018">
    <property type="protein sequence ID" value="GHE04616.1"/>
    <property type="molecule type" value="Genomic_DNA"/>
</dbReference>
<reference evidence="3" key="3">
    <citation type="submission" date="2023-06" db="EMBL/GenBank/DDBJ databases">
        <authorList>
            <person name="Sun Q."/>
            <person name="Zhou Y."/>
        </authorList>
    </citation>
    <scope>NUCLEOTIDE SEQUENCE</scope>
    <source>
        <strain evidence="3">CGMCC 1.10859</strain>
    </source>
</reference>
<feature type="domain" description="DUF306" evidence="2">
    <location>
        <begin position="305"/>
        <end position="406"/>
    </location>
</feature>
<name>A0AAN5A0K3_9RHOB</name>
<dbReference type="PANTHER" id="PTHR35535">
    <property type="entry name" value="HEAT SHOCK PROTEIN HSLJ"/>
    <property type="match status" value="1"/>
</dbReference>
<proteinExistence type="predicted"/>
<dbReference type="Proteomes" id="UP000199541">
    <property type="component" value="Unassembled WGS sequence"/>
</dbReference>
<protein>
    <submittedName>
        <fullName evidence="3 4">HslJ</fullName>
    </submittedName>
</protein>
<reference evidence="3" key="1">
    <citation type="journal article" date="2014" name="Int. J. Syst. Evol. Microbiol.">
        <title>Complete genome sequence of Corynebacterium casei LMG S-19264T (=DSM 44701T), isolated from a smear-ripened cheese.</title>
        <authorList>
            <consortium name="US DOE Joint Genome Institute (JGI-PGF)"/>
            <person name="Walter F."/>
            <person name="Albersmeier A."/>
            <person name="Kalinowski J."/>
            <person name="Ruckert C."/>
        </authorList>
    </citation>
    <scope>NUCLEOTIDE SEQUENCE</scope>
    <source>
        <strain evidence="3">CGMCC 1.10859</strain>
    </source>
</reference>
<dbReference type="RefSeq" id="WP_035837877.1">
    <property type="nucleotide sequence ID" value="NZ_BNAB01000018.1"/>
</dbReference>
<dbReference type="PANTHER" id="PTHR35535:SF1">
    <property type="entry name" value="HEAT SHOCK PROTEIN HSLJ"/>
    <property type="match status" value="1"/>
</dbReference>
<evidence type="ECO:0000313" key="5">
    <source>
        <dbReference type="Proteomes" id="UP000199541"/>
    </source>
</evidence>
<feature type="chain" id="PRO_5042868716" evidence="1">
    <location>
        <begin position="24"/>
        <end position="409"/>
    </location>
</feature>
<dbReference type="Pfam" id="PF03724">
    <property type="entry name" value="META"/>
    <property type="match status" value="1"/>
</dbReference>
<keyword evidence="4" id="KW-0346">Stress response</keyword>
<dbReference type="Proteomes" id="UP000634647">
    <property type="component" value="Unassembled WGS sequence"/>
</dbReference>
<dbReference type="InterPro" id="IPR038670">
    <property type="entry name" value="HslJ-like_sf"/>
</dbReference>
<evidence type="ECO:0000313" key="3">
    <source>
        <dbReference type="EMBL" id="GHE04616.1"/>
    </source>
</evidence>
<dbReference type="Gene3D" id="2.40.128.270">
    <property type="match status" value="1"/>
</dbReference>
<keyword evidence="1" id="KW-0732">Signal</keyword>
<keyword evidence="5" id="KW-1185">Reference proteome</keyword>
<sequence length="409" mass="43396">MLRRFVAAMLMLSFALVPVAAGAQEGLRLSGALLYTAKVALAKDALMVVQLQTLDGRPFTTIRRPTQGAQVPLPFSIQGPANAPFGLRAALFVDGRALWASPLVVIQPGHGQKILPPVILNRVEAASFARHFSCGKTGVEIAIAEGAARMRVAGHSYDLTADTADPDPRYVAAKAAQDARDTWFQPRGNAARVSLGGKVLPVCKPEIAPMLFALHARGGDPDWRLDLAAGRLRFVPPRGDPISAAIPAPGVGLDVLRFDLPGKGLAVVLTKGLCHEGTSPLPFPIRAKVTWGTHSYQGCAGTPAQLLEGAPWKVLTAAGTDISRSGTEMRFLANQISGKAPCNRFSARLLFGAGMRVGPLAATRNTCAALTMNKEQAFFNALGATDRFDIKDGKLRLLARGQTVMEASR</sequence>
<gene>
    <name evidence="3" type="ORF">GCM10008024_32370</name>
    <name evidence="4" type="ORF">SAMN05444006_11760</name>
</gene>
<dbReference type="AlphaFoldDB" id="A0AAN5A0K3"/>
<organism evidence="3 6">
    <name type="scientific">Allgaiera indica</name>
    <dbReference type="NCBI Taxonomy" id="765699"/>
    <lineage>
        <taxon>Bacteria</taxon>
        <taxon>Pseudomonadati</taxon>
        <taxon>Pseudomonadota</taxon>
        <taxon>Alphaproteobacteria</taxon>
        <taxon>Rhodobacterales</taxon>
        <taxon>Paracoccaceae</taxon>
        <taxon>Allgaiera</taxon>
    </lineage>
</organism>
<evidence type="ECO:0000256" key="1">
    <source>
        <dbReference type="SAM" id="SignalP"/>
    </source>
</evidence>
<evidence type="ECO:0000313" key="6">
    <source>
        <dbReference type="Proteomes" id="UP000634647"/>
    </source>
</evidence>
<comment type="caution">
    <text evidence="3">The sequence shown here is derived from an EMBL/GenBank/DDBJ whole genome shotgun (WGS) entry which is preliminary data.</text>
</comment>
<dbReference type="EMBL" id="FNOB01000017">
    <property type="protein sequence ID" value="SDX48197.1"/>
    <property type="molecule type" value="Genomic_DNA"/>
</dbReference>
<reference evidence="4 5" key="2">
    <citation type="submission" date="2016-10" db="EMBL/GenBank/DDBJ databases">
        <authorList>
            <person name="Varghese N."/>
            <person name="Submissions S."/>
        </authorList>
    </citation>
    <scope>NUCLEOTIDE SEQUENCE [LARGE SCALE GENOMIC DNA]</scope>
    <source>
        <strain evidence="4 5">DSM 24802</strain>
    </source>
</reference>
<evidence type="ECO:0000313" key="4">
    <source>
        <dbReference type="EMBL" id="SDX48197.1"/>
    </source>
</evidence>
<dbReference type="InterPro" id="IPR053147">
    <property type="entry name" value="Hsp_HslJ-like"/>
</dbReference>
<evidence type="ECO:0000259" key="2">
    <source>
        <dbReference type="Pfam" id="PF03724"/>
    </source>
</evidence>
<feature type="signal peptide" evidence="1">
    <location>
        <begin position="1"/>
        <end position="23"/>
    </location>
</feature>
<dbReference type="InterPro" id="IPR005184">
    <property type="entry name" value="DUF306_Meta_HslJ"/>
</dbReference>
<accession>A0AAN5A0K3</accession>